<name>A0A430A132_9ENTE</name>
<sequence>MEKLEDLLEEMMFNDKARGLLAKTIKKHQKLLNLFFKELNSDGVYKVKDITPKDIRKFLIKKLEEGSSETYVNNHLRSIRAFFRYCVDEEYLEYDKNLCLRVKWVKERQVVVQTFNDEEIKEMLAVAKKLTFFNGFYYGKMKNTAKIAPKSINPVKEIPGNKRISNTADS</sequence>
<dbReference type="GO" id="GO:0015074">
    <property type="term" value="P:DNA integration"/>
    <property type="evidence" value="ECO:0007669"/>
    <property type="project" value="InterPro"/>
</dbReference>
<accession>A0A430A132</accession>
<evidence type="ECO:0000313" key="5">
    <source>
        <dbReference type="Proteomes" id="UP000287857"/>
    </source>
</evidence>
<dbReference type="InterPro" id="IPR004107">
    <property type="entry name" value="Integrase_SAM-like_N"/>
</dbReference>
<evidence type="ECO:0000256" key="1">
    <source>
        <dbReference type="ARBA" id="ARBA00023125"/>
    </source>
</evidence>
<dbReference type="AlphaFoldDB" id="A0A430A132"/>
<comment type="caution">
    <text evidence="4">The sequence shown here is derived from an EMBL/GenBank/DDBJ whole genome shotgun (WGS) entry which is preliminary data.</text>
</comment>
<dbReference type="PROSITE" id="PS51900">
    <property type="entry name" value="CB"/>
    <property type="match status" value="1"/>
</dbReference>
<dbReference type="SUPFAM" id="SSF56349">
    <property type="entry name" value="DNA breaking-rejoining enzymes"/>
    <property type="match status" value="1"/>
</dbReference>
<dbReference type="EMBL" id="NGJS01000002">
    <property type="protein sequence ID" value="RSU00106.1"/>
    <property type="molecule type" value="Genomic_DNA"/>
</dbReference>
<dbReference type="Gene3D" id="1.10.150.130">
    <property type="match status" value="1"/>
</dbReference>
<feature type="domain" description="Core-binding (CB)" evidence="3">
    <location>
        <begin position="1"/>
        <end position="87"/>
    </location>
</feature>
<gene>
    <name evidence="4" type="ORF">CBF37_02060</name>
</gene>
<protein>
    <submittedName>
        <fullName evidence="4">Integrase/recombinase</fullName>
    </submittedName>
</protein>
<dbReference type="InterPro" id="IPR010998">
    <property type="entry name" value="Integrase_recombinase_N"/>
</dbReference>
<keyword evidence="1 2" id="KW-0238">DNA-binding</keyword>
<evidence type="ECO:0000313" key="4">
    <source>
        <dbReference type="EMBL" id="RSU00106.1"/>
    </source>
</evidence>
<dbReference type="OrthoDB" id="107900at2"/>
<keyword evidence="5" id="KW-1185">Reference proteome</keyword>
<proteinExistence type="predicted"/>
<organism evidence="4 5">
    <name type="scientific">Vagococcus vulneris</name>
    <dbReference type="NCBI Taxonomy" id="1977869"/>
    <lineage>
        <taxon>Bacteria</taxon>
        <taxon>Bacillati</taxon>
        <taxon>Bacillota</taxon>
        <taxon>Bacilli</taxon>
        <taxon>Lactobacillales</taxon>
        <taxon>Enterococcaceae</taxon>
        <taxon>Vagococcus</taxon>
    </lineage>
</organism>
<dbReference type="InterPro" id="IPR044068">
    <property type="entry name" value="CB"/>
</dbReference>
<dbReference type="Pfam" id="PF02899">
    <property type="entry name" value="Phage_int_SAM_1"/>
    <property type="match status" value="1"/>
</dbReference>
<dbReference type="GO" id="GO:0003677">
    <property type="term" value="F:DNA binding"/>
    <property type="evidence" value="ECO:0007669"/>
    <property type="project" value="UniProtKB-UniRule"/>
</dbReference>
<dbReference type="Proteomes" id="UP000287857">
    <property type="component" value="Unassembled WGS sequence"/>
</dbReference>
<reference evidence="4 5" key="1">
    <citation type="submission" date="2017-05" db="EMBL/GenBank/DDBJ databases">
        <title>Vagococcus spp. assemblies.</title>
        <authorList>
            <person name="Gulvik C.A."/>
        </authorList>
    </citation>
    <scope>NUCLEOTIDE SEQUENCE [LARGE SCALE GENOMIC DNA]</scope>
    <source>
        <strain evidence="4 5">SS1995</strain>
    </source>
</reference>
<evidence type="ECO:0000256" key="2">
    <source>
        <dbReference type="PROSITE-ProRule" id="PRU01248"/>
    </source>
</evidence>
<evidence type="ECO:0000259" key="3">
    <source>
        <dbReference type="PROSITE" id="PS51900"/>
    </source>
</evidence>
<dbReference type="InterPro" id="IPR011010">
    <property type="entry name" value="DNA_brk_join_enz"/>
</dbReference>